<name>A0A0U3GQS9_9MICC</name>
<dbReference type="EMBL" id="CP013747">
    <property type="protein sequence ID" value="ALV41558.1"/>
    <property type="molecule type" value="Genomic_DNA"/>
</dbReference>
<protein>
    <submittedName>
        <fullName evidence="1">Glycosyl hydrolase</fullName>
    </submittedName>
</protein>
<evidence type="ECO:0000313" key="1">
    <source>
        <dbReference type="EMBL" id="ALV41558.1"/>
    </source>
</evidence>
<dbReference type="GO" id="GO:0010411">
    <property type="term" value="P:xyloglucan metabolic process"/>
    <property type="evidence" value="ECO:0007669"/>
    <property type="project" value="TreeGrafter"/>
</dbReference>
<proteinExistence type="predicted"/>
<dbReference type="PANTHER" id="PTHR43739:SF5">
    <property type="entry name" value="EXO-ALPHA-SIALIDASE"/>
    <property type="match status" value="1"/>
</dbReference>
<dbReference type="InterPro" id="IPR015943">
    <property type="entry name" value="WD40/YVTN_repeat-like_dom_sf"/>
</dbReference>
<keyword evidence="1" id="KW-0378">Hydrolase</keyword>
<dbReference type="CDD" id="cd15482">
    <property type="entry name" value="Sialidase_non-viral"/>
    <property type="match status" value="1"/>
</dbReference>
<dbReference type="KEGG" id="psul:AU252_10690"/>
<gene>
    <name evidence="1" type="ORF">AU252_10690</name>
</gene>
<dbReference type="Proteomes" id="UP000065151">
    <property type="component" value="Chromosome"/>
</dbReference>
<dbReference type="STRING" id="121292.AU252_10690"/>
<accession>A0A0U3GQS9</accession>
<dbReference type="Gene3D" id="2.130.10.10">
    <property type="entry name" value="YVTN repeat-like/Quinoprotein amine dehydrogenase"/>
    <property type="match status" value="1"/>
</dbReference>
<evidence type="ECO:0000313" key="2">
    <source>
        <dbReference type="Proteomes" id="UP000065151"/>
    </source>
</evidence>
<dbReference type="SUPFAM" id="SSF110296">
    <property type="entry name" value="Oligoxyloglucan reducing end-specific cellobiohydrolase"/>
    <property type="match status" value="1"/>
</dbReference>
<dbReference type="PANTHER" id="PTHR43739">
    <property type="entry name" value="XYLOGLUCANASE (EUROFUNG)"/>
    <property type="match status" value="1"/>
</dbReference>
<dbReference type="InterPro" id="IPR052025">
    <property type="entry name" value="Xyloglucanase_GH74"/>
</dbReference>
<dbReference type="AlphaFoldDB" id="A0A0U3GQS9"/>
<dbReference type="GO" id="GO:0016787">
    <property type="term" value="F:hydrolase activity"/>
    <property type="evidence" value="ECO:0007669"/>
    <property type="project" value="UniProtKB-KW"/>
</dbReference>
<sequence>MHGCMATAENFVLAIGTKKGLWLATSQDRKQWSFSGPHFLMSEIPSIGIDTRDGRTRIMVGVRSEHWGPTVAHSDDLGATWTEPEQGAITFPEDTGAAVERIWQIYPDAESRPGVVWAGAEPISVWKSTDGGEHFELNRGLWDHPHRSDWGAGYGGAAAHSIVVNPAGDNVHVAMSTGGVYRSLDGGESWEPRNKGISAYFMPDPNPEFGQCVHKIAADAAVEGRLYAQNHHGVYRTDDNGENWNSIAEGLPADFGFVMLTHPRREGTAWVVPLKADGERIPPEGKLAVHRTDDAGATWKRLDTGLPKGEYNSVLRDAAGVDSSEPAGVYFGTRGGTVYASADEGETFAEVVSHLPDVLCVRAAVVSTAGLPVPETAAARGA</sequence>
<organism evidence="1">
    <name type="scientific">Pseudarthrobacter sulfonivorans</name>
    <dbReference type="NCBI Taxonomy" id="121292"/>
    <lineage>
        <taxon>Bacteria</taxon>
        <taxon>Bacillati</taxon>
        <taxon>Actinomycetota</taxon>
        <taxon>Actinomycetes</taxon>
        <taxon>Micrococcales</taxon>
        <taxon>Micrococcaceae</taxon>
        <taxon>Pseudarthrobacter</taxon>
    </lineage>
</organism>
<reference evidence="1 2" key="1">
    <citation type="submission" date="2015-12" db="EMBL/GenBank/DDBJ databases">
        <authorList>
            <person name="Shamseldin A."/>
            <person name="Moawad H."/>
            <person name="Abd El-Rahim W.M."/>
            <person name="Sadowsky M.J."/>
        </authorList>
    </citation>
    <scope>NUCLEOTIDE SEQUENCE [LARGE SCALE GENOMIC DNA]</scope>
    <source>
        <strain evidence="1 2">Ar51</strain>
    </source>
</reference>